<keyword evidence="6" id="KW-0328">Glycosyltransferase</keyword>
<keyword evidence="8" id="KW-0378">Hydrolase</keyword>
<comment type="similarity">
    <text evidence="3">In the N-terminal section; belongs to the glycosyltransferase 51 family.</text>
</comment>
<dbReference type="InterPro" id="IPR012338">
    <property type="entry name" value="Beta-lactam/transpept-like"/>
</dbReference>
<feature type="domain" description="Penicillin-binding C-terminal" evidence="14">
    <location>
        <begin position="718"/>
        <end position="799"/>
    </location>
</feature>
<dbReference type="PANTHER" id="PTHR32282">
    <property type="entry name" value="BINDING PROTEIN TRANSPEPTIDASE, PUTATIVE-RELATED"/>
    <property type="match status" value="1"/>
</dbReference>
<dbReference type="InterPro" id="IPR001264">
    <property type="entry name" value="Glyco_trans_51"/>
</dbReference>
<comment type="pathway">
    <text evidence="1">Cell wall biogenesis; peptidoglycan biosynthesis.</text>
</comment>
<dbReference type="EC" id="2.4.99.28" evidence="10"/>
<evidence type="ECO:0000256" key="7">
    <source>
        <dbReference type="ARBA" id="ARBA00022679"/>
    </source>
</evidence>
<dbReference type="Gene3D" id="1.10.3810.10">
    <property type="entry name" value="Biosynthetic peptidoglycan transglycosylase-like"/>
    <property type="match status" value="1"/>
</dbReference>
<dbReference type="Pfam" id="PF00912">
    <property type="entry name" value="Transgly"/>
    <property type="match status" value="1"/>
</dbReference>
<dbReference type="InterPro" id="IPR001460">
    <property type="entry name" value="PCN-bd_Tpept"/>
</dbReference>
<dbReference type="GO" id="GO:0008658">
    <property type="term" value="F:penicillin binding"/>
    <property type="evidence" value="ECO:0007669"/>
    <property type="project" value="InterPro"/>
</dbReference>
<evidence type="ECO:0000256" key="6">
    <source>
        <dbReference type="ARBA" id="ARBA00022676"/>
    </source>
</evidence>
<keyword evidence="9" id="KW-0511">Multifunctional enzyme</keyword>
<keyword evidence="4" id="KW-0121">Carboxypeptidase</keyword>
<dbReference type="GO" id="GO:0006508">
    <property type="term" value="P:proteolysis"/>
    <property type="evidence" value="ECO:0007669"/>
    <property type="project" value="UniProtKB-KW"/>
</dbReference>
<feature type="domain" description="Penicillin-binding protein transpeptidase" evidence="12">
    <location>
        <begin position="325"/>
        <end position="557"/>
    </location>
</feature>
<dbReference type="GO" id="GO:0009252">
    <property type="term" value="P:peptidoglycan biosynthetic process"/>
    <property type="evidence" value="ECO:0007669"/>
    <property type="project" value="InterPro"/>
</dbReference>
<dbReference type="SUPFAM" id="SSF56601">
    <property type="entry name" value="beta-lactamase/transpeptidase-like"/>
    <property type="match status" value="1"/>
</dbReference>
<evidence type="ECO:0000256" key="11">
    <source>
        <dbReference type="ARBA" id="ARBA00049902"/>
    </source>
</evidence>
<evidence type="ECO:0000256" key="3">
    <source>
        <dbReference type="ARBA" id="ARBA00007739"/>
    </source>
</evidence>
<dbReference type="Gene3D" id="3.40.710.10">
    <property type="entry name" value="DD-peptidase/beta-lactamase superfamily"/>
    <property type="match status" value="1"/>
</dbReference>
<dbReference type="InterPro" id="IPR023346">
    <property type="entry name" value="Lysozyme-like_dom_sf"/>
</dbReference>
<accession>A0A9X3AQS0</accession>
<evidence type="ECO:0000256" key="4">
    <source>
        <dbReference type="ARBA" id="ARBA00022645"/>
    </source>
</evidence>
<dbReference type="SUPFAM" id="SSF53955">
    <property type="entry name" value="Lysozyme-like"/>
    <property type="match status" value="1"/>
</dbReference>
<reference evidence="15" key="1">
    <citation type="journal article" date="2022" name="Front. Microbiol.">
        <title>Genome-based taxonomic rearrangement of Oceanobacter-related bacteria including the description of Thalassolituus hydrocarbonoclasticus sp. nov. and Thalassolituus pacificus sp. nov. and emended description of the genus Thalassolituus.</title>
        <authorList>
            <person name="Dong C."/>
            <person name="Wei L."/>
            <person name="Wang J."/>
            <person name="Lai Q."/>
            <person name="Huang Z."/>
            <person name="Shao Z."/>
        </authorList>
    </citation>
    <scope>NUCLEOTIDE SEQUENCE</scope>
    <source>
        <strain evidence="15">59MF3M-4</strain>
    </source>
</reference>
<dbReference type="NCBIfam" id="TIGR02073">
    <property type="entry name" value="PBP_1c"/>
    <property type="match status" value="1"/>
</dbReference>
<gene>
    <name evidence="15" type="primary">pbpC</name>
    <name evidence="15" type="ORF">NYR02_05110</name>
</gene>
<dbReference type="GO" id="GO:0008955">
    <property type="term" value="F:peptidoglycan glycosyltransferase activity"/>
    <property type="evidence" value="ECO:0007669"/>
    <property type="project" value="UniProtKB-EC"/>
</dbReference>
<keyword evidence="16" id="KW-1185">Reference proteome</keyword>
<keyword evidence="7" id="KW-0808">Transferase</keyword>
<dbReference type="PANTHER" id="PTHR32282:SF15">
    <property type="entry name" value="PENICILLIN-BINDING PROTEIN 1C"/>
    <property type="match status" value="1"/>
</dbReference>
<organism evidence="15 16">
    <name type="scientific">Thalassolituus pacificus</name>
    <dbReference type="NCBI Taxonomy" id="2975440"/>
    <lineage>
        <taxon>Bacteria</taxon>
        <taxon>Pseudomonadati</taxon>
        <taxon>Pseudomonadota</taxon>
        <taxon>Gammaproteobacteria</taxon>
        <taxon>Oceanospirillales</taxon>
        <taxon>Oceanospirillaceae</taxon>
        <taxon>Thalassolituus</taxon>
    </lineage>
</organism>
<dbReference type="RefSeq" id="WP_260975316.1">
    <property type="nucleotide sequence ID" value="NZ_JAOANI010000014.1"/>
</dbReference>
<dbReference type="AlphaFoldDB" id="A0A9X3AQS0"/>
<keyword evidence="5" id="KW-0645">Protease</keyword>
<evidence type="ECO:0000256" key="5">
    <source>
        <dbReference type="ARBA" id="ARBA00022670"/>
    </source>
</evidence>
<comment type="caution">
    <text evidence="15">The sequence shown here is derived from an EMBL/GenBank/DDBJ whole genome shotgun (WGS) entry which is preliminary data.</text>
</comment>
<dbReference type="InterPro" id="IPR011815">
    <property type="entry name" value="PBP_1c"/>
</dbReference>
<evidence type="ECO:0000259" key="14">
    <source>
        <dbReference type="Pfam" id="PF06832"/>
    </source>
</evidence>
<dbReference type="GO" id="GO:0004180">
    <property type="term" value="F:carboxypeptidase activity"/>
    <property type="evidence" value="ECO:0007669"/>
    <property type="project" value="UniProtKB-KW"/>
</dbReference>
<dbReference type="EMBL" id="JAOANI010000014">
    <property type="protein sequence ID" value="MCT7358400.1"/>
    <property type="molecule type" value="Genomic_DNA"/>
</dbReference>
<evidence type="ECO:0000313" key="15">
    <source>
        <dbReference type="EMBL" id="MCT7358400.1"/>
    </source>
</evidence>
<comment type="similarity">
    <text evidence="2">In the C-terminal section; belongs to the transpeptidase family.</text>
</comment>
<dbReference type="GO" id="GO:0030288">
    <property type="term" value="C:outer membrane-bounded periplasmic space"/>
    <property type="evidence" value="ECO:0007669"/>
    <property type="project" value="TreeGrafter"/>
</dbReference>
<dbReference type="InterPro" id="IPR050396">
    <property type="entry name" value="Glycosyltr_51/Transpeptidase"/>
</dbReference>
<protein>
    <recommendedName>
        <fullName evidence="10">peptidoglycan glycosyltransferase</fullName>
        <ecNumber evidence="10">2.4.99.28</ecNumber>
    </recommendedName>
</protein>
<reference evidence="15" key="2">
    <citation type="submission" date="2022-08" db="EMBL/GenBank/DDBJ databases">
        <authorList>
            <person name="Dong C."/>
        </authorList>
    </citation>
    <scope>NUCLEOTIDE SEQUENCE</scope>
    <source>
        <strain evidence="15">59MF3M-4</strain>
    </source>
</reference>
<evidence type="ECO:0000256" key="1">
    <source>
        <dbReference type="ARBA" id="ARBA00004752"/>
    </source>
</evidence>
<evidence type="ECO:0000259" key="13">
    <source>
        <dbReference type="Pfam" id="PF00912"/>
    </source>
</evidence>
<feature type="domain" description="Glycosyl transferase family 51" evidence="13">
    <location>
        <begin position="82"/>
        <end position="248"/>
    </location>
</feature>
<evidence type="ECO:0000256" key="8">
    <source>
        <dbReference type="ARBA" id="ARBA00022801"/>
    </source>
</evidence>
<dbReference type="Pfam" id="PF06832">
    <property type="entry name" value="BiPBP_C"/>
    <property type="match status" value="1"/>
</dbReference>
<evidence type="ECO:0000259" key="12">
    <source>
        <dbReference type="Pfam" id="PF00905"/>
    </source>
</evidence>
<evidence type="ECO:0000256" key="9">
    <source>
        <dbReference type="ARBA" id="ARBA00023268"/>
    </source>
</evidence>
<dbReference type="Pfam" id="PF00905">
    <property type="entry name" value="Transpeptidase"/>
    <property type="match status" value="1"/>
</dbReference>
<proteinExistence type="inferred from homology"/>
<name>A0A9X3AQS0_9GAMM</name>
<evidence type="ECO:0000313" key="16">
    <source>
        <dbReference type="Proteomes" id="UP001147830"/>
    </source>
</evidence>
<dbReference type="InterPro" id="IPR009647">
    <property type="entry name" value="PBP_C"/>
</dbReference>
<comment type="catalytic activity">
    <reaction evidence="11">
        <text>[GlcNAc-(1-&gt;4)-Mur2Ac(oyl-L-Ala-gamma-D-Glu-L-Lys-D-Ala-D-Ala)](n)-di-trans,octa-cis-undecaprenyl diphosphate + beta-D-GlcNAc-(1-&gt;4)-Mur2Ac(oyl-L-Ala-gamma-D-Glu-L-Lys-D-Ala-D-Ala)-di-trans,octa-cis-undecaprenyl diphosphate = [GlcNAc-(1-&gt;4)-Mur2Ac(oyl-L-Ala-gamma-D-Glu-L-Lys-D-Ala-D-Ala)](n+1)-di-trans,octa-cis-undecaprenyl diphosphate + di-trans,octa-cis-undecaprenyl diphosphate + H(+)</text>
        <dbReference type="Rhea" id="RHEA:23708"/>
        <dbReference type="Rhea" id="RHEA-COMP:9602"/>
        <dbReference type="Rhea" id="RHEA-COMP:9603"/>
        <dbReference type="ChEBI" id="CHEBI:15378"/>
        <dbReference type="ChEBI" id="CHEBI:58405"/>
        <dbReference type="ChEBI" id="CHEBI:60033"/>
        <dbReference type="ChEBI" id="CHEBI:78435"/>
        <dbReference type="EC" id="2.4.99.28"/>
    </reaction>
</comment>
<sequence>MSNIPANRAAFNAARFFRLPQNRATRFVLLLAVFCLLLKSADWLWPLAVPDPQRQTEGAQNDFAQLVVDHHERPLRAFADSNGVWRYPVELSEVSPFYKEALLNYEDRWFYYHPGINPFALLRATWQNWRCGCVVSGGSTISMQVARRFHPHSRSIGGKLEQALRALQLEWHYSKDEIFTLYLNYAPMGGVIEGVGAASRLYLDKPALDLSLAESALMAVLPQAPSRLRPDRYPQRALNARNKVLQRMLEFGVITQADYQQALLEPVLAYQPHTPQLAPLLARELRRQNADKSLIKTTLDADLQYEIEDYLAQEIQRFPPSHSAAILVLDNASHEVRAYAGSADFADDSRFGHVDMVQAQRSPGSTLKPFIYGLAIEDGLIHSASLLRDVPRYFTDYQPENFTRHFSGPVSATEALRQSLNLPVVQVLEAVTPERFAAALANAGARYRIPGDGKANLSMALGGGGLSLAQLVQLYSALANGGQVWPLRYLNGESPSVAGSRWLFSTETAWVLNDMLRSPRPDRARSYALQDNDRSIAWKTGTSYGFRDAWAVGVTPAYTIGVWFGRPDGTPSPGHYGALSALPVLFQLFDRIEHKPGVLPQPEQVSQETICWPLGKSAAETAADQCFQTHKAWLVRSQLPPTLRDERSDGLWRNPLTYWTSERGLLVDSSCDVPARTAHQLALWPRPLEHWLPASQRLRNRLPAVDPRCSEPPALALEPLQITGIQDGLILRSSRTRAGGSAALPEISLHAQGGLGPRDWYVNGLHVGSSGEAETLSYRFSVTGEQEVVVMDAQGELDRRTLQVE</sequence>
<evidence type="ECO:0000256" key="2">
    <source>
        <dbReference type="ARBA" id="ARBA00007090"/>
    </source>
</evidence>
<evidence type="ECO:0000256" key="10">
    <source>
        <dbReference type="ARBA" id="ARBA00044770"/>
    </source>
</evidence>
<dbReference type="Proteomes" id="UP001147830">
    <property type="component" value="Unassembled WGS sequence"/>
</dbReference>
<dbReference type="InterPro" id="IPR036950">
    <property type="entry name" value="PBP_transglycosylase"/>
</dbReference>